<feature type="chain" id="PRO_5015167268" evidence="6">
    <location>
        <begin position="23"/>
        <end position="766"/>
    </location>
</feature>
<dbReference type="Gene3D" id="2.60.120.260">
    <property type="entry name" value="Galactose-binding domain-like"/>
    <property type="match status" value="2"/>
</dbReference>
<dbReference type="PANTHER" id="PTHR11219:SF69">
    <property type="entry name" value="TENEURIN-A"/>
    <property type="match status" value="1"/>
</dbReference>
<comment type="caution">
    <text evidence="4">Lacks conserved residue(s) required for the propagation of feature annotation.</text>
</comment>
<evidence type="ECO:0000256" key="4">
    <source>
        <dbReference type="PROSITE-ProRule" id="PRU00076"/>
    </source>
</evidence>
<feature type="disulfide bond" evidence="4">
    <location>
        <begin position="588"/>
        <end position="597"/>
    </location>
</feature>
<feature type="domain" description="EGF-like" evidence="7">
    <location>
        <begin position="403"/>
        <end position="441"/>
    </location>
</feature>
<keyword evidence="5" id="KW-0812">Transmembrane</keyword>
<organism evidence="8 9">
    <name type="scientific">Chlorella sorokiniana</name>
    <name type="common">Freshwater green alga</name>
    <dbReference type="NCBI Taxonomy" id="3076"/>
    <lineage>
        <taxon>Eukaryota</taxon>
        <taxon>Viridiplantae</taxon>
        <taxon>Chlorophyta</taxon>
        <taxon>core chlorophytes</taxon>
        <taxon>Trebouxiophyceae</taxon>
        <taxon>Chlorellales</taxon>
        <taxon>Chlorellaceae</taxon>
        <taxon>Chlorella clade</taxon>
        <taxon>Chlorella</taxon>
    </lineage>
</organism>
<feature type="signal peptide" evidence="6">
    <location>
        <begin position="1"/>
        <end position="22"/>
    </location>
</feature>
<gene>
    <name evidence="8" type="ORF">C2E21_1356</name>
</gene>
<evidence type="ECO:0000256" key="6">
    <source>
        <dbReference type="SAM" id="SignalP"/>
    </source>
</evidence>
<evidence type="ECO:0000256" key="1">
    <source>
        <dbReference type="ARBA" id="ARBA00022536"/>
    </source>
</evidence>
<evidence type="ECO:0000256" key="3">
    <source>
        <dbReference type="ARBA" id="ARBA00023157"/>
    </source>
</evidence>
<feature type="disulfide bond" evidence="4">
    <location>
        <begin position="407"/>
        <end position="417"/>
    </location>
</feature>
<dbReference type="PROSITE" id="PS01186">
    <property type="entry name" value="EGF_2"/>
    <property type="match status" value="2"/>
</dbReference>
<keyword evidence="5" id="KW-0472">Membrane</keyword>
<evidence type="ECO:0000256" key="2">
    <source>
        <dbReference type="ARBA" id="ARBA00022737"/>
    </source>
</evidence>
<dbReference type="STRING" id="3076.A0A2P6U1C0"/>
<feature type="disulfide bond" evidence="4">
    <location>
        <begin position="431"/>
        <end position="440"/>
    </location>
</feature>
<dbReference type="EMBL" id="LHPG02000003">
    <property type="protein sequence ID" value="PRW60110.1"/>
    <property type="molecule type" value="Genomic_DNA"/>
</dbReference>
<name>A0A2P6U1C0_CHLSO</name>
<dbReference type="PROSITE" id="PS50026">
    <property type="entry name" value="EGF_3"/>
    <property type="match status" value="2"/>
</dbReference>
<dbReference type="InterPro" id="IPR051216">
    <property type="entry name" value="Teneurin"/>
</dbReference>
<keyword evidence="1 4" id="KW-0245">EGF-like domain</keyword>
<dbReference type="InterPro" id="IPR000742">
    <property type="entry name" value="EGF"/>
</dbReference>
<keyword evidence="5" id="KW-1133">Transmembrane helix</keyword>
<evidence type="ECO:0000313" key="9">
    <source>
        <dbReference type="Proteomes" id="UP000239899"/>
    </source>
</evidence>
<dbReference type="Proteomes" id="UP000239899">
    <property type="component" value="Unassembled WGS sequence"/>
</dbReference>
<proteinExistence type="predicted"/>
<keyword evidence="3 4" id="KW-1015">Disulfide bond</keyword>
<protein>
    <submittedName>
        <fullName evidence="8">EGFlike domain containing</fullName>
    </submittedName>
</protein>
<feature type="disulfide bond" evidence="4">
    <location>
        <begin position="570"/>
        <end position="580"/>
    </location>
</feature>
<reference evidence="8 9" key="1">
    <citation type="journal article" date="2018" name="Plant J.">
        <title>Genome sequences of Chlorella sorokiniana UTEX 1602 and Micractinium conductrix SAG 241.80: implications to maltose excretion by a green alga.</title>
        <authorList>
            <person name="Arriola M.B."/>
            <person name="Velmurugan N."/>
            <person name="Zhang Y."/>
            <person name="Plunkett M.H."/>
            <person name="Hondzo H."/>
            <person name="Barney B.M."/>
        </authorList>
    </citation>
    <scope>NUCLEOTIDE SEQUENCE [LARGE SCALE GENOMIC DNA]</scope>
    <source>
        <strain evidence="9">UTEX 1602</strain>
    </source>
</reference>
<evidence type="ECO:0000256" key="5">
    <source>
        <dbReference type="SAM" id="Phobius"/>
    </source>
</evidence>
<accession>A0A2P6U1C0</accession>
<dbReference type="Gene3D" id="2.10.25.10">
    <property type="entry name" value="Laminin"/>
    <property type="match status" value="1"/>
</dbReference>
<evidence type="ECO:0000259" key="7">
    <source>
        <dbReference type="PROSITE" id="PS50026"/>
    </source>
</evidence>
<sequence length="766" mass="81892">MTKALILLVAVALLGAPALAAAASVANDEPECSGHGKRVDGKCVCDNPWPEPGGSGWTGPECRIAVFAPPADAAAKPGADLTQPCKEQGCDSLQPGAWHCHAVRTAFNESSWNFLAVLVNRTSSDERGDPDLCVPLGPGAMHGRVFTGGQRGLVQPNMTAKGYDFQDTSSSSHPWLSKTVSKAEFGGAGAAFEGAYLCVRAYGDQPITYSLRMATTACPASWSAAGEPLMCSSPLGAPEGERRYSECAAEGACVCSGQYAKPVPQVFPGLGFEDCSTPVLNISRAQLSANKSFQLEGEAVEPDQWKQYRFHVEEDDSEVVVSVAMEGEAGTTGRASFDLFLKAEQPAGWGPRQFDMRPRWNAATQDRALEVVMQPAQSTWRAGVWFAGVVGAHEPVKYTLTISKYDCPRNCSGHGTCMPSAADPRLKECRCEEGFGAKDCSLASTALEFGKTVTQEPAAFERTLFQLPVPTEAMLTGNVEVVVEASFASSHYPHTLEARPSVLLDQANGSVYPSPSDFTYKLALDEPNRPFNLSLCAAQVRAGQWVAAVYNPLPTAPLGFNLTVHKIGRCLRNCSDHGSCNADGLCECTGGWMGGDCSVLLNATCLAGSRRAVPRPDDHGTCWQECKCDAEGQQCSFTDECAGFECEAGFRRRGSDAACVQDECQKDYISTTADLVCVRNCTCPADGGACHLDKDCTLKIDIQGGGRSRRHGGALFFWFCFALLLGGVAAMGYIHWYGVPTWLPIRERGYGGIGLYNELSSEHGGI</sequence>
<keyword evidence="9" id="KW-1185">Reference proteome</keyword>
<feature type="transmembrane region" description="Helical" evidence="5">
    <location>
        <begin position="715"/>
        <end position="738"/>
    </location>
</feature>
<comment type="caution">
    <text evidence="8">The sequence shown here is derived from an EMBL/GenBank/DDBJ whole genome shotgun (WGS) entry which is preliminary data.</text>
</comment>
<dbReference type="PANTHER" id="PTHR11219">
    <property type="entry name" value="TENEURIN AND N-ACETYLGLUCOSAMINE-1-PHOSPHODIESTER ALPHA-N-ACETYLGLUCOSAMINIDASE"/>
    <property type="match status" value="1"/>
</dbReference>
<evidence type="ECO:0000313" key="8">
    <source>
        <dbReference type="EMBL" id="PRW60110.1"/>
    </source>
</evidence>
<dbReference type="AlphaFoldDB" id="A0A2P6U1C0"/>
<keyword evidence="6" id="KW-0732">Signal</keyword>
<feature type="domain" description="EGF-like" evidence="7">
    <location>
        <begin position="566"/>
        <end position="598"/>
    </location>
</feature>
<dbReference type="OrthoDB" id="527990at2759"/>
<dbReference type="PROSITE" id="PS00022">
    <property type="entry name" value="EGF_1"/>
    <property type="match status" value="1"/>
</dbReference>
<keyword evidence="2" id="KW-0677">Repeat</keyword>